<accession>A0ABY6AHH1</accession>
<reference evidence="1" key="1">
    <citation type="submission" date="2022-09" db="EMBL/GenBank/DDBJ databases">
        <title>Complete genome sequence of Pseudomonas promysalinigenes strain RL-WG26, a newly isolated PGPR with the potential for plant salinity stress alleviation.</title>
        <authorList>
            <person name="Ren L."/>
            <person name="Wang G."/>
            <person name="Hu H."/>
        </authorList>
    </citation>
    <scope>NUCLEOTIDE SEQUENCE</scope>
    <source>
        <strain evidence="1">RL-WG26</strain>
    </source>
</reference>
<dbReference type="RefSeq" id="WP_261743831.1">
    <property type="nucleotide sequence ID" value="NZ_CP104557.1"/>
</dbReference>
<evidence type="ECO:0000313" key="2">
    <source>
        <dbReference type="Proteomes" id="UP001064504"/>
    </source>
</evidence>
<gene>
    <name evidence="1" type="ORF">N5C08_17000</name>
</gene>
<name>A0ABY6AHH1_9PSED</name>
<dbReference type="Proteomes" id="UP001064504">
    <property type="component" value="Chromosome"/>
</dbReference>
<dbReference type="EMBL" id="CP104557">
    <property type="protein sequence ID" value="UXH38668.1"/>
    <property type="molecule type" value="Genomic_DNA"/>
</dbReference>
<organism evidence="1 2">
    <name type="scientific">Pseudomonas promysalinigenes</name>
    <dbReference type="NCBI Taxonomy" id="485898"/>
    <lineage>
        <taxon>Bacteria</taxon>
        <taxon>Pseudomonadati</taxon>
        <taxon>Pseudomonadota</taxon>
        <taxon>Gammaproteobacteria</taxon>
        <taxon>Pseudomonadales</taxon>
        <taxon>Pseudomonadaceae</taxon>
        <taxon>Pseudomonas</taxon>
    </lineage>
</organism>
<keyword evidence="2" id="KW-1185">Reference proteome</keyword>
<sequence length="190" mass="22100">MIQSTFTAELHCHYGRIGVVETPIWVHPTLSLDVDGWLCTEHHLRGTSSFKPIRFEFAFVEKGKNRIYYKIKCVTSWEYKDARLAKNGNGWLGLYGTHVLGRLLDLPHDLFSQSRNKWKIELLQPWDGDVASAEHIDFHLRDLQGHRVSVVPYRHVSNKDSDNLRLWFLNAGDKQGEVLTLQLRNIELKH</sequence>
<protein>
    <submittedName>
        <fullName evidence="1">Uncharacterized protein</fullName>
    </submittedName>
</protein>
<proteinExistence type="predicted"/>
<evidence type="ECO:0000313" key="1">
    <source>
        <dbReference type="EMBL" id="UXH38668.1"/>
    </source>
</evidence>